<accession>A0A7C1GZP2</accession>
<proteinExistence type="predicted"/>
<sequence>MEIKGFIEIDGITYRLISRQKSSCKRLRIRSKGPVGVHLGTEESFLEKNADYLKKLLESSEVDIPIGKDNGGADE</sequence>
<name>A0A7C1GZP2_9BACT</name>
<dbReference type="EMBL" id="DSBT01000156">
    <property type="protein sequence ID" value="HDP77644.1"/>
    <property type="molecule type" value="Genomic_DNA"/>
</dbReference>
<reference evidence="1" key="1">
    <citation type="journal article" date="2020" name="mSystems">
        <title>Genome- and Community-Level Interaction Insights into Carbon Utilization and Element Cycling Functions of Hydrothermarchaeota in Hydrothermal Sediment.</title>
        <authorList>
            <person name="Zhou Z."/>
            <person name="Liu Y."/>
            <person name="Xu W."/>
            <person name="Pan J."/>
            <person name="Luo Z.H."/>
            <person name="Li M."/>
        </authorList>
    </citation>
    <scope>NUCLEOTIDE SEQUENCE [LARGE SCALE GENOMIC DNA]</scope>
    <source>
        <strain evidence="1">SpSt-1179</strain>
    </source>
</reference>
<gene>
    <name evidence="1" type="ORF">ENN47_05580</name>
</gene>
<dbReference type="AlphaFoldDB" id="A0A7C1GZP2"/>
<dbReference type="Proteomes" id="UP000886198">
    <property type="component" value="Unassembled WGS sequence"/>
</dbReference>
<organism evidence="1">
    <name type="scientific">Mesotoga infera</name>
    <dbReference type="NCBI Taxonomy" id="1236046"/>
    <lineage>
        <taxon>Bacteria</taxon>
        <taxon>Thermotogati</taxon>
        <taxon>Thermotogota</taxon>
        <taxon>Thermotogae</taxon>
        <taxon>Kosmotogales</taxon>
        <taxon>Kosmotogaceae</taxon>
        <taxon>Mesotoga</taxon>
    </lineage>
</organism>
<evidence type="ECO:0000313" key="1">
    <source>
        <dbReference type="EMBL" id="HDP77644.1"/>
    </source>
</evidence>
<comment type="caution">
    <text evidence="1">The sequence shown here is derived from an EMBL/GenBank/DDBJ whole genome shotgun (WGS) entry which is preliminary data.</text>
</comment>
<protein>
    <submittedName>
        <fullName evidence="1">Uncharacterized protein</fullName>
    </submittedName>
</protein>